<dbReference type="EMBL" id="SOCE01000001">
    <property type="protein sequence ID" value="TDU89384.1"/>
    <property type="molecule type" value="Genomic_DNA"/>
</dbReference>
<dbReference type="SUPFAM" id="SSF46689">
    <property type="entry name" value="Homeodomain-like"/>
    <property type="match status" value="1"/>
</dbReference>
<keyword evidence="7" id="KW-1185">Reference proteome</keyword>
<evidence type="ECO:0000313" key="7">
    <source>
        <dbReference type="Proteomes" id="UP000295151"/>
    </source>
</evidence>
<evidence type="ECO:0000256" key="1">
    <source>
        <dbReference type="ARBA" id="ARBA00023015"/>
    </source>
</evidence>
<evidence type="ECO:0000256" key="2">
    <source>
        <dbReference type="ARBA" id="ARBA00023125"/>
    </source>
</evidence>
<dbReference type="InterPro" id="IPR036271">
    <property type="entry name" value="Tet_transcr_reg_TetR-rel_C_sf"/>
</dbReference>
<comment type="caution">
    <text evidence="6">The sequence shown here is derived from an EMBL/GenBank/DDBJ whole genome shotgun (WGS) entry which is preliminary data.</text>
</comment>
<sequence>MFGSSLWSVSAEPVSRRARPAKAPLSRAVIVRTGLRVLDREGLDALTMRRVAQVLDTGAASLYVYVKNRDDLMAAMLDEALGRVRLPTDGSWQERLQLLVANSIEAMSRHEGLALVALGGIPTGLNALLVMDRMLALLKEGGLDDKTAAWAVDLLYLHITVAGAEQAAYNTKKMNEADHIAEVRKLYAELPADRYPLLTSMGDALFSAGDRDRWAIQVLVNGILNTPADR</sequence>
<dbReference type="Gene3D" id="1.10.357.10">
    <property type="entry name" value="Tetracycline Repressor, domain 2"/>
    <property type="match status" value="1"/>
</dbReference>
<organism evidence="6 7">
    <name type="scientific">Kribbella voronezhensis</name>
    <dbReference type="NCBI Taxonomy" id="2512212"/>
    <lineage>
        <taxon>Bacteria</taxon>
        <taxon>Bacillati</taxon>
        <taxon>Actinomycetota</taxon>
        <taxon>Actinomycetes</taxon>
        <taxon>Propionibacteriales</taxon>
        <taxon>Kribbellaceae</taxon>
        <taxon>Kribbella</taxon>
    </lineage>
</organism>
<dbReference type="PANTHER" id="PTHR30055:SF151">
    <property type="entry name" value="TRANSCRIPTIONAL REGULATORY PROTEIN"/>
    <property type="match status" value="1"/>
</dbReference>
<keyword evidence="1" id="KW-0805">Transcription regulation</keyword>
<dbReference type="Pfam" id="PF00440">
    <property type="entry name" value="TetR_N"/>
    <property type="match status" value="1"/>
</dbReference>
<dbReference type="AlphaFoldDB" id="A0A4R7TBH5"/>
<dbReference type="InterPro" id="IPR004111">
    <property type="entry name" value="Repressor_TetR_C"/>
</dbReference>
<feature type="domain" description="HTH tetR-type" evidence="5">
    <location>
        <begin position="24"/>
        <end position="84"/>
    </location>
</feature>
<dbReference type="GO" id="GO:0003700">
    <property type="term" value="F:DNA-binding transcription factor activity"/>
    <property type="evidence" value="ECO:0007669"/>
    <property type="project" value="TreeGrafter"/>
</dbReference>
<dbReference type="GO" id="GO:0000976">
    <property type="term" value="F:transcription cis-regulatory region binding"/>
    <property type="evidence" value="ECO:0007669"/>
    <property type="project" value="TreeGrafter"/>
</dbReference>
<evidence type="ECO:0000256" key="3">
    <source>
        <dbReference type="ARBA" id="ARBA00023163"/>
    </source>
</evidence>
<dbReference type="InterPro" id="IPR001647">
    <property type="entry name" value="HTH_TetR"/>
</dbReference>
<dbReference type="GO" id="GO:0045892">
    <property type="term" value="P:negative regulation of DNA-templated transcription"/>
    <property type="evidence" value="ECO:0007669"/>
    <property type="project" value="InterPro"/>
</dbReference>
<gene>
    <name evidence="6" type="ORF">EV138_2949</name>
</gene>
<protein>
    <submittedName>
        <fullName evidence="6">TetR family transcriptional regulator</fullName>
    </submittedName>
</protein>
<feature type="DNA-binding region" description="H-T-H motif" evidence="4">
    <location>
        <begin position="47"/>
        <end position="66"/>
    </location>
</feature>
<dbReference type="Proteomes" id="UP000295151">
    <property type="component" value="Unassembled WGS sequence"/>
</dbReference>
<proteinExistence type="predicted"/>
<evidence type="ECO:0000313" key="6">
    <source>
        <dbReference type="EMBL" id="TDU89384.1"/>
    </source>
</evidence>
<dbReference type="Pfam" id="PF02909">
    <property type="entry name" value="TetR_C_1"/>
    <property type="match status" value="1"/>
</dbReference>
<keyword evidence="2 4" id="KW-0238">DNA-binding</keyword>
<dbReference type="PROSITE" id="PS50977">
    <property type="entry name" value="HTH_TETR_2"/>
    <property type="match status" value="1"/>
</dbReference>
<reference evidence="6 7" key="1">
    <citation type="submission" date="2019-03" db="EMBL/GenBank/DDBJ databases">
        <title>Genomic Encyclopedia of Type Strains, Phase III (KMG-III): the genomes of soil and plant-associated and newly described type strains.</title>
        <authorList>
            <person name="Whitman W."/>
        </authorList>
    </citation>
    <scope>NUCLEOTIDE SEQUENCE [LARGE SCALE GENOMIC DNA]</scope>
    <source>
        <strain evidence="6 7">VKM Ac-2575</strain>
    </source>
</reference>
<dbReference type="PANTHER" id="PTHR30055">
    <property type="entry name" value="HTH-TYPE TRANSCRIPTIONAL REGULATOR RUTR"/>
    <property type="match status" value="1"/>
</dbReference>
<dbReference type="InterPro" id="IPR009057">
    <property type="entry name" value="Homeodomain-like_sf"/>
</dbReference>
<dbReference type="InterPro" id="IPR050109">
    <property type="entry name" value="HTH-type_TetR-like_transc_reg"/>
</dbReference>
<accession>A0A4R7TBH5</accession>
<evidence type="ECO:0000256" key="4">
    <source>
        <dbReference type="PROSITE-ProRule" id="PRU00335"/>
    </source>
</evidence>
<name>A0A4R7TBH5_9ACTN</name>
<keyword evidence="3" id="KW-0804">Transcription</keyword>
<dbReference type="SUPFAM" id="SSF48498">
    <property type="entry name" value="Tetracyclin repressor-like, C-terminal domain"/>
    <property type="match status" value="1"/>
</dbReference>
<evidence type="ECO:0000259" key="5">
    <source>
        <dbReference type="PROSITE" id="PS50977"/>
    </source>
</evidence>